<dbReference type="Pfam" id="PF00069">
    <property type="entry name" value="Pkinase"/>
    <property type="match status" value="1"/>
</dbReference>
<evidence type="ECO:0000256" key="2">
    <source>
        <dbReference type="ARBA" id="ARBA00022741"/>
    </source>
</evidence>
<dbReference type="VEuPathDB" id="FungiDB:LCOR_11460.1"/>
<evidence type="ECO:0000256" key="1">
    <source>
        <dbReference type="ARBA" id="ARBA00005575"/>
    </source>
</evidence>
<evidence type="ECO:0000259" key="5">
    <source>
        <dbReference type="PROSITE" id="PS50006"/>
    </source>
</evidence>
<proteinExistence type="inferred from homology"/>
<comment type="caution">
    <text evidence="7">The sequence shown here is derived from an EMBL/GenBank/DDBJ whole genome shotgun (WGS) entry which is preliminary data.</text>
</comment>
<dbReference type="Pfam" id="PF00498">
    <property type="entry name" value="FHA"/>
    <property type="match status" value="1"/>
</dbReference>
<sequence>MTLNNADSQNTHVTNKEDNNHSYSNDSSSTTQNSNNATILNTTDSDLPRKRSIATESNEQPAKERRVSPPKTTTTTTTSETSMTPSPSAVSTTMVNVQKPKLLDPPEPPVWEDHPRAWGYLQSLVDTCQSGYLDRDTYDDKGRTGYMLGRAANCDFVCNNRPEVSKNHCCIYMESGNNGRQKGINVYLEDMSSNGTFVNGQRVASDDRRRILRSGDYIQLYRKEKMPSDDPRHMFYRIILPPQFEVNTFHEDYHVGEVMGRGHFATVFKAQHKESEREVAVKLINKKKFQSRPKMLLSTIQEMGVLMALEAHPCVIQIEKVYNEPKYIYLVLEFVSDGELFEYVVQEKSLSERATRFLFLQLFSAIRFLHNKNIVHRDLKPENVLIVDKEKLHVKITDFGLAKIKPTDEKLQSQCGTPNYVAPEVLNPASIRSYGKECDMWSLGVMLYICLCGFPPFNEEFEPPSMKDQIRLGLYDFPPQYWDGISDEAKDLIKGLLTVDPRKRLTAEGALRHPWMSQDTESLYEMSTAISPDFKTLLDTVGTSDDSLPTQPINSLTQFTQYSLEL</sequence>
<name>A0A068SEH7_9FUNG</name>
<feature type="domain" description="Protein kinase" evidence="6">
    <location>
        <begin position="253"/>
        <end position="516"/>
    </location>
</feature>
<dbReference type="PANTHER" id="PTHR24347">
    <property type="entry name" value="SERINE/THREONINE-PROTEIN KINASE"/>
    <property type="match status" value="1"/>
</dbReference>
<keyword evidence="3" id="KW-0067">ATP-binding</keyword>
<dbReference type="PROSITE" id="PS00108">
    <property type="entry name" value="PROTEIN_KINASE_ST"/>
    <property type="match status" value="1"/>
</dbReference>
<feature type="region of interest" description="Disordered" evidence="4">
    <location>
        <begin position="1"/>
        <end position="93"/>
    </location>
</feature>
<dbReference type="InterPro" id="IPR008271">
    <property type="entry name" value="Ser/Thr_kinase_AS"/>
</dbReference>
<dbReference type="GO" id="GO:0005524">
    <property type="term" value="F:ATP binding"/>
    <property type="evidence" value="ECO:0007669"/>
    <property type="project" value="UniProtKB-KW"/>
</dbReference>
<dbReference type="STRING" id="1263082.A0A068SEH7"/>
<feature type="domain" description="FHA" evidence="5">
    <location>
        <begin position="146"/>
        <end position="203"/>
    </location>
</feature>
<dbReference type="Gene3D" id="1.10.510.10">
    <property type="entry name" value="Transferase(Phosphotransferase) domain 1"/>
    <property type="match status" value="1"/>
</dbReference>
<dbReference type="InterPro" id="IPR008984">
    <property type="entry name" value="SMAD_FHA_dom_sf"/>
</dbReference>
<keyword evidence="8" id="KW-1185">Reference proteome</keyword>
<evidence type="ECO:0000256" key="3">
    <source>
        <dbReference type="ARBA" id="ARBA00022840"/>
    </source>
</evidence>
<dbReference type="AlphaFoldDB" id="A0A068SEH7"/>
<feature type="compositionally biased region" description="Low complexity" evidence="4">
    <location>
        <begin position="69"/>
        <end position="88"/>
    </location>
</feature>
<dbReference type="InterPro" id="IPR000253">
    <property type="entry name" value="FHA_dom"/>
</dbReference>
<organism evidence="7 8">
    <name type="scientific">Lichtheimia corymbifera JMRC:FSU:9682</name>
    <dbReference type="NCBI Taxonomy" id="1263082"/>
    <lineage>
        <taxon>Eukaryota</taxon>
        <taxon>Fungi</taxon>
        <taxon>Fungi incertae sedis</taxon>
        <taxon>Mucoromycota</taxon>
        <taxon>Mucoromycotina</taxon>
        <taxon>Mucoromycetes</taxon>
        <taxon>Mucorales</taxon>
        <taxon>Lichtheimiaceae</taxon>
        <taxon>Lichtheimia</taxon>
    </lineage>
</organism>
<dbReference type="SMART" id="SM00240">
    <property type="entry name" value="FHA"/>
    <property type="match status" value="1"/>
</dbReference>
<evidence type="ECO:0000313" key="8">
    <source>
        <dbReference type="Proteomes" id="UP000027586"/>
    </source>
</evidence>
<dbReference type="GO" id="GO:0004672">
    <property type="term" value="F:protein kinase activity"/>
    <property type="evidence" value="ECO:0007669"/>
    <property type="project" value="InterPro"/>
</dbReference>
<dbReference type="SUPFAM" id="SSF56112">
    <property type="entry name" value="Protein kinase-like (PK-like)"/>
    <property type="match status" value="1"/>
</dbReference>
<dbReference type="InterPro" id="IPR000719">
    <property type="entry name" value="Prot_kinase_dom"/>
</dbReference>
<reference evidence="7" key="1">
    <citation type="submission" date="2013-08" db="EMBL/GenBank/DDBJ databases">
        <title>Gene expansion shapes genome architecture in the human pathogen Lichtheimia corymbifera: an evolutionary genomics analysis in the ancient terrestrial Mucorales (Mucoromycotina).</title>
        <authorList>
            <person name="Schwartze V.U."/>
            <person name="Winter S."/>
            <person name="Shelest E."/>
            <person name="Marcet-Houben M."/>
            <person name="Horn F."/>
            <person name="Wehner S."/>
            <person name="Hoffmann K."/>
            <person name="Riege K."/>
            <person name="Sammeth M."/>
            <person name="Nowrousian M."/>
            <person name="Valiante V."/>
            <person name="Linde J."/>
            <person name="Jacobsen I.D."/>
            <person name="Marz M."/>
            <person name="Brakhage A.A."/>
            <person name="Gabaldon T."/>
            <person name="Bocker S."/>
            <person name="Voigt K."/>
        </authorList>
    </citation>
    <scope>NUCLEOTIDE SEQUENCE [LARGE SCALE GENOMIC DNA]</scope>
    <source>
        <strain evidence="7">FSU 9682</strain>
    </source>
</reference>
<keyword evidence="7" id="KW-0808">Transferase</keyword>
<keyword evidence="2" id="KW-0547">Nucleotide-binding</keyword>
<evidence type="ECO:0000256" key="4">
    <source>
        <dbReference type="SAM" id="MobiDB-lite"/>
    </source>
</evidence>
<dbReference type="SUPFAM" id="SSF49879">
    <property type="entry name" value="SMAD/FHA domain"/>
    <property type="match status" value="1"/>
</dbReference>
<feature type="compositionally biased region" description="Low complexity" evidence="4">
    <location>
        <begin position="21"/>
        <end position="38"/>
    </location>
</feature>
<dbReference type="PROSITE" id="PS50011">
    <property type="entry name" value="PROTEIN_KINASE_DOM"/>
    <property type="match status" value="1"/>
</dbReference>
<dbReference type="CDD" id="cd00060">
    <property type="entry name" value="FHA"/>
    <property type="match status" value="1"/>
</dbReference>
<evidence type="ECO:0000259" key="6">
    <source>
        <dbReference type="PROSITE" id="PS50011"/>
    </source>
</evidence>
<dbReference type="Gene3D" id="2.60.200.20">
    <property type="match status" value="1"/>
</dbReference>
<dbReference type="CDD" id="cd05117">
    <property type="entry name" value="STKc_CAMK"/>
    <property type="match status" value="1"/>
</dbReference>
<dbReference type="Proteomes" id="UP000027586">
    <property type="component" value="Unassembled WGS sequence"/>
</dbReference>
<feature type="compositionally biased region" description="Polar residues" evidence="4">
    <location>
        <begin position="1"/>
        <end position="13"/>
    </location>
</feature>
<dbReference type="InterPro" id="IPR011009">
    <property type="entry name" value="Kinase-like_dom_sf"/>
</dbReference>
<dbReference type="EMBL" id="CBTN010000101">
    <property type="protein sequence ID" value="CDH60679.1"/>
    <property type="molecule type" value="Genomic_DNA"/>
</dbReference>
<keyword evidence="7" id="KW-0418">Kinase</keyword>
<protein>
    <submittedName>
        <fullName evidence="7">Serine threonine-protein kinase chk2</fullName>
    </submittedName>
</protein>
<accession>A0A068SEH7</accession>
<dbReference type="OrthoDB" id="407410at2759"/>
<dbReference type="FunFam" id="1.10.510.10:FF:000571">
    <property type="entry name" value="Maternal embryonic leucine zipper kinase"/>
    <property type="match status" value="1"/>
</dbReference>
<gene>
    <name evidence="7" type="ORF">LCOR_11460.1</name>
</gene>
<dbReference type="SMART" id="SM00220">
    <property type="entry name" value="S_TKc"/>
    <property type="match status" value="1"/>
</dbReference>
<evidence type="ECO:0000313" key="7">
    <source>
        <dbReference type="EMBL" id="CDH60679.1"/>
    </source>
</evidence>
<comment type="similarity">
    <text evidence="1">Belongs to the protein kinase superfamily. CAMK Ser/Thr protein kinase family. CHEK2 subfamily.</text>
</comment>
<dbReference type="PROSITE" id="PS50006">
    <property type="entry name" value="FHA_DOMAIN"/>
    <property type="match status" value="1"/>
</dbReference>